<proteinExistence type="inferred from homology"/>
<evidence type="ECO:0000256" key="7">
    <source>
        <dbReference type="ARBA" id="ARBA00023237"/>
    </source>
</evidence>
<dbReference type="GO" id="GO:0015562">
    <property type="term" value="F:efflux transmembrane transporter activity"/>
    <property type="evidence" value="ECO:0007669"/>
    <property type="project" value="InterPro"/>
</dbReference>
<dbReference type="GO" id="GO:1990281">
    <property type="term" value="C:efflux pump complex"/>
    <property type="evidence" value="ECO:0007669"/>
    <property type="project" value="TreeGrafter"/>
</dbReference>
<dbReference type="RefSeq" id="WP_120356829.1">
    <property type="nucleotide sequence ID" value="NZ_RAQO01000013.1"/>
</dbReference>
<dbReference type="InterPro" id="IPR051906">
    <property type="entry name" value="TolC-like"/>
</dbReference>
<evidence type="ECO:0000256" key="9">
    <source>
        <dbReference type="SAM" id="SignalP"/>
    </source>
</evidence>
<dbReference type="InterPro" id="IPR010130">
    <property type="entry name" value="T1SS_OMP_TolC"/>
</dbReference>
<evidence type="ECO:0000256" key="3">
    <source>
        <dbReference type="ARBA" id="ARBA00022448"/>
    </source>
</evidence>
<keyword evidence="4" id="KW-1134">Transmembrane beta strand</keyword>
<dbReference type="OrthoDB" id="9814637at2"/>
<dbReference type="GO" id="GO:0015288">
    <property type="term" value="F:porin activity"/>
    <property type="evidence" value="ECO:0007669"/>
    <property type="project" value="TreeGrafter"/>
</dbReference>
<dbReference type="EMBL" id="RAQO01000013">
    <property type="protein sequence ID" value="RKF12822.1"/>
    <property type="molecule type" value="Genomic_DNA"/>
</dbReference>
<name>A0A420E5S3_9ALTE</name>
<evidence type="ECO:0000256" key="2">
    <source>
        <dbReference type="ARBA" id="ARBA00007613"/>
    </source>
</evidence>
<keyword evidence="9" id="KW-0732">Signal</keyword>
<keyword evidence="6" id="KW-0472">Membrane</keyword>
<dbReference type="PANTHER" id="PTHR30026:SF22">
    <property type="entry name" value="OUTER MEMBRANE EFFLUX PROTEIN"/>
    <property type="match status" value="1"/>
</dbReference>
<keyword evidence="5" id="KW-0812">Transmembrane</keyword>
<dbReference type="Proteomes" id="UP000286482">
    <property type="component" value="Unassembled WGS sequence"/>
</dbReference>
<keyword evidence="7" id="KW-0998">Cell outer membrane</keyword>
<organism evidence="10 11">
    <name type="scientific">Alginatibacterium sediminis</name>
    <dbReference type="NCBI Taxonomy" id="2164068"/>
    <lineage>
        <taxon>Bacteria</taxon>
        <taxon>Pseudomonadati</taxon>
        <taxon>Pseudomonadota</taxon>
        <taxon>Gammaproteobacteria</taxon>
        <taxon>Alteromonadales</taxon>
        <taxon>Alteromonadaceae</taxon>
        <taxon>Alginatibacterium</taxon>
    </lineage>
</organism>
<dbReference type="PANTHER" id="PTHR30026">
    <property type="entry name" value="OUTER MEMBRANE PROTEIN TOLC"/>
    <property type="match status" value="1"/>
</dbReference>
<evidence type="ECO:0000256" key="1">
    <source>
        <dbReference type="ARBA" id="ARBA00004442"/>
    </source>
</evidence>
<dbReference type="GO" id="GO:0009279">
    <property type="term" value="C:cell outer membrane"/>
    <property type="evidence" value="ECO:0007669"/>
    <property type="project" value="UniProtKB-SubCell"/>
</dbReference>
<feature type="chain" id="PRO_5019197244" evidence="9">
    <location>
        <begin position="19"/>
        <end position="434"/>
    </location>
</feature>
<evidence type="ECO:0000313" key="11">
    <source>
        <dbReference type="Proteomes" id="UP000286482"/>
    </source>
</evidence>
<evidence type="ECO:0000256" key="4">
    <source>
        <dbReference type="ARBA" id="ARBA00022452"/>
    </source>
</evidence>
<dbReference type="NCBIfam" id="TIGR01844">
    <property type="entry name" value="type_I_sec_TolC"/>
    <property type="match status" value="1"/>
</dbReference>
<evidence type="ECO:0000256" key="8">
    <source>
        <dbReference type="SAM" id="Coils"/>
    </source>
</evidence>
<feature type="coiled-coil region" evidence="8">
    <location>
        <begin position="346"/>
        <end position="373"/>
    </location>
</feature>
<accession>A0A420E5S3</accession>
<comment type="similarity">
    <text evidence="2">Belongs to the outer membrane factor (OMF) (TC 1.B.17) family.</text>
</comment>
<feature type="coiled-coil region" evidence="8">
    <location>
        <begin position="184"/>
        <end position="211"/>
    </location>
</feature>
<evidence type="ECO:0000313" key="10">
    <source>
        <dbReference type="EMBL" id="RKF12822.1"/>
    </source>
</evidence>
<dbReference type="Gene3D" id="1.20.1600.10">
    <property type="entry name" value="Outer membrane efflux proteins (OEP)"/>
    <property type="match status" value="1"/>
</dbReference>
<gene>
    <name evidence="10" type="ORF">DBZ36_20390</name>
</gene>
<dbReference type="InterPro" id="IPR003423">
    <property type="entry name" value="OMP_efflux"/>
</dbReference>
<feature type="signal peptide" evidence="9">
    <location>
        <begin position="1"/>
        <end position="18"/>
    </location>
</feature>
<sequence length="434" mass="48798">MKRLVVAMLLGPLAGSIAAEELSLEQAVASAIAEHPQLQASFNEFKSYTESYAGAKGGYYPTVDLVAGAGWDYYDNSIEQSRNDTPKEVGISIRQMLFDGFSTSNEVERTSMEARAAQWSLFSQAENLALRVSEVYLEVLKNQQLLKLSEQNLETHLAIQSDIKRRTDAGVGSSADLTQVQGRVARANTNVLSARNNLQDAQAQYVRVLNQLPKDLTSPEADALLLPSDQQQAIKKALDQHPTLRSANFDVQASNAQYQRNKANYYPEVTFEIDGNWDWDSASRIPLNQREDDLSAMVKVRYNLFRGGQDAAEVRRSAHQIAQAKAIGDDSHRQVEEGTRLSWNALEVLTRQKEFLQQHVENSESTVKAYRKQFNIGRRSLLDVLNTENELFQAQTDFITANFDELTARYRLLNATGELLASLRVEKPEQWSFE</sequence>
<evidence type="ECO:0000256" key="6">
    <source>
        <dbReference type="ARBA" id="ARBA00023136"/>
    </source>
</evidence>
<evidence type="ECO:0000256" key="5">
    <source>
        <dbReference type="ARBA" id="ARBA00022692"/>
    </source>
</evidence>
<dbReference type="SUPFAM" id="SSF56954">
    <property type="entry name" value="Outer membrane efflux proteins (OEP)"/>
    <property type="match status" value="1"/>
</dbReference>
<keyword evidence="8" id="KW-0175">Coiled coil</keyword>
<reference evidence="10 11" key="1">
    <citation type="submission" date="2018-09" db="EMBL/GenBank/DDBJ databases">
        <authorList>
            <person name="Wang Z."/>
        </authorList>
    </citation>
    <scope>NUCLEOTIDE SEQUENCE [LARGE SCALE GENOMIC DNA]</scope>
    <source>
        <strain evidence="10 11">ALS 81</strain>
    </source>
</reference>
<keyword evidence="3" id="KW-0813">Transport</keyword>
<protein>
    <submittedName>
        <fullName evidence="10">Channel protein TolC</fullName>
    </submittedName>
</protein>
<dbReference type="AlphaFoldDB" id="A0A420E5S3"/>
<dbReference type="Pfam" id="PF02321">
    <property type="entry name" value="OEP"/>
    <property type="match status" value="2"/>
</dbReference>
<comment type="caution">
    <text evidence="10">The sequence shown here is derived from an EMBL/GenBank/DDBJ whole genome shotgun (WGS) entry which is preliminary data.</text>
</comment>
<comment type="subcellular location">
    <subcellularLocation>
        <location evidence="1">Cell outer membrane</location>
    </subcellularLocation>
</comment>
<keyword evidence="11" id="KW-1185">Reference proteome</keyword>